<keyword evidence="1 2" id="KW-0732">Signal</keyword>
<reference evidence="4 5" key="1">
    <citation type="journal article" date="2008" name="BMC Genomics">
        <title>The missing link: Bordetella petrii is endowed with both the metabolic versatility of environmental bacteria and virulence traits of pathogenic Bordetellae.</title>
        <authorList>
            <person name="Gross R."/>
            <person name="Guzman C.A."/>
            <person name="Sebaihia M."/>
            <person name="Martins Dos Santos V.A."/>
            <person name="Pieper D.H."/>
            <person name="Koebnik R."/>
            <person name="Lechner M."/>
            <person name="Bartels D."/>
            <person name="Buhrmester J."/>
            <person name="Choudhuri J.V."/>
            <person name="Ebensen T."/>
            <person name="Gaigalat L."/>
            <person name="Herrmann S."/>
            <person name="Khachane A.N."/>
            <person name="Larisch C."/>
            <person name="Link S."/>
            <person name="Linke B."/>
            <person name="Meyer F."/>
            <person name="Mormann S."/>
            <person name="Nakunst D."/>
            <person name="Rueckert C."/>
            <person name="Schneiker-Bekel S."/>
            <person name="Schulze K."/>
            <person name="Vorhoelter F.J."/>
            <person name="Yevsa T."/>
            <person name="Engle J.T."/>
            <person name="Goldman W.E."/>
            <person name="Puehler A."/>
            <person name="Goebel U.B."/>
            <person name="Goesmann A."/>
            <person name="Bloecker H."/>
            <person name="Kaiser O."/>
            <person name="Martinez-Arias R."/>
        </authorList>
    </citation>
    <scope>NUCLEOTIDE SEQUENCE [LARGE SCALE GENOMIC DNA]</scope>
    <source>
        <strain evidence="5">ATCC BAA-461 / DSM 12804 / CCUG 43448 / CIP 107267 / Se-1111R</strain>
    </source>
</reference>
<gene>
    <name evidence="4" type="primary">fimA1</name>
    <name evidence="4" type="ordered locus">Bpet0114</name>
</gene>
<dbReference type="InterPro" id="IPR008966">
    <property type="entry name" value="Adhesion_dom_sf"/>
</dbReference>
<dbReference type="InterPro" id="IPR050263">
    <property type="entry name" value="Bact_Fimbrial_Adh_Pro"/>
</dbReference>
<evidence type="ECO:0000259" key="3">
    <source>
        <dbReference type="Pfam" id="PF00419"/>
    </source>
</evidence>
<dbReference type="EMBL" id="AM902716">
    <property type="protein sequence ID" value="CAP40445.1"/>
    <property type="molecule type" value="Genomic_DNA"/>
</dbReference>
<accession>A9HW76</accession>
<feature type="signal peptide" evidence="2">
    <location>
        <begin position="1"/>
        <end position="28"/>
    </location>
</feature>
<dbReference type="GO" id="GO:0009289">
    <property type="term" value="C:pilus"/>
    <property type="evidence" value="ECO:0007669"/>
    <property type="project" value="InterPro"/>
</dbReference>
<dbReference type="PANTHER" id="PTHR33420:SF3">
    <property type="entry name" value="FIMBRIAL SUBUNIT ELFA"/>
    <property type="match status" value="1"/>
</dbReference>
<proteinExistence type="predicted"/>
<evidence type="ECO:0000256" key="2">
    <source>
        <dbReference type="SAM" id="SignalP"/>
    </source>
</evidence>
<dbReference type="SUPFAM" id="SSF49401">
    <property type="entry name" value="Bacterial adhesins"/>
    <property type="match status" value="1"/>
</dbReference>
<sequence>MNSSMAFILKRTALGLALAGALPMAAQAASGTVEFQGEIIQSTCDVTTATKDQTVVIGTYPTTLFKNVGDVSASKGFTIGLENCVPGDYTIRFDGQAPAGQPELLAVNVATGVGIEILDNNDKVFPLNQDITDPAIVSVAADGTATVNLKARYKSFEQTVGAGEANATSTFSIEYR</sequence>
<dbReference type="AlphaFoldDB" id="A9HW76"/>
<dbReference type="PANTHER" id="PTHR33420">
    <property type="entry name" value="FIMBRIAL SUBUNIT ELFA-RELATED"/>
    <property type="match status" value="1"/>
</dbReference>
<name>A9HW76_BORPD</name>
<keyword evidence="5" id="KW-1185">Reference proteome</keyword>
<dbReference type="InterPro" id="IPR036937">
    <property type="entry name" value="Adhesion_dom_fimbrial_sf"/>
</dbReference>
<dbReference type="Proteomes" id="UP000001225">
    <property type="component" value="Chromosome"/>
</dbReference>
<evidence type="ECO:0000313" key="5">
    <source>
        <dbReference type="Proteomes" id="UP000001225"/>
    </source>
</evidence>
<organism evidence="4 5">
    <name type="scientific">Bordetella petrii (strain ATCC BAA-461 / DSM 12804 / CCUG 43448 / CIP 107267 / Se-1111R)</name>
    <dbReference type="NCBI Taxonomy" id="340100"/>
    <lineage>
        <taxon>Bacteria</taxon>
        <taxon>Pseudomonadati</taxon>
        <taxon>Pseudomonadota</taxon>
        <taxon>Betaproteobacteria</taxon>
        <taxon>Burkholderiales</taxon>
        <taxon>Alcaligenaceae</taxon>
        <taxon>Bordetella</taxon>
    </lineage>
</organism>
<dbReference type="STRING" id="94624.Bpet0114"/>
<feature type="chain" id="PRO_5002736280" evidence="2">
    <location>
        <begin position="29"/>
        <end position="176"/>
    </location>
</feature>
<dbReference type="InterPro" id="IPR000259">
    <property type="entry name" value="Adhesion_dom_fimbrial"/>
</dbReference>
<dbReference type="eggNOG" id="COG3539">
    <property type="taxonomic scope" value="Bacteria"/>
</dbReference>
<dbReference type="Gene3D" id="2.60.40.1090">
    <property type="entry name" value="Fimbrial-type adhesion domain"/>
    <property type="match status" value="1"/>
</dbReference>
<dbReference type="Pfam" id="PF00419">
    <property type="entry name" value="Fimbrial"/>
    <property type="match status" value="1"/>
</dbReference>
<dbReference type="GO" id="GO:0043709">
    <property type="term" value="P:cell adhesion involved in single-species biofilm formation"/>
    <property type="evidence" value="ECO:0007669"/>
    <property type="project" value="TreeGrafter"/>
</dbReference>
<feature type="domain" description="Fimbrial-type adhesion" evidence="3">
    <location>
        <begin position="34"/>
        <end position="175"/>
    </location>
</feature>
<protein>
    <submittedName>
        <fullName evidence="4">Type-1 fimbrial protein</fullName>
    </submittedName>
</protein>
<evidence type="ECO:0000313" key="4">
    <source>
        <dbReference type="EMBL" id="CAP40445.1"/>
    </source>
</evidence>
<evidence type="ECO:0000256" key="1">
    <source>
        <dbReference type="ARBA" id="ARBA00022729"/>
    </source>
</evidence>
<dbReference type="KEGG" id="bpt:Bpet0114"/>